<dbReference type="KEGG" id="vgu:HYG85_05795"/>
<evidence type="ECO:0000256" key="2">
    <source>
        <dbReference type="ARBA" id="ARBA00022679"/>
    </source>
</evidence>
<dbReference type="GO" id="GO:0004314">
    <property type="term" value="F:[acyl-carrier-protein] S-malonyltransferase activity"/>
    <property type="evidence" value="ECO:0007669"/>
    <property type="project" value="UniProtKB-EC"/>
</dbReference>
<dbReference type="CDD" id="cd04742">
    <property type="entry name" value="NPD_FabD"/>
    <property type="match status" value="1"/>
</dbReference>
<evidence type="ECO:0000256" key="1">
    <source>
        <dbReference type="ARBA" id="ARBA00013258"/>
    </source>
</evidence>
<dbReference type="Gene3D" id="3.30.70.250">
    <property type="entry name" value="Malonyl-CoA ACP transacylase, ACP-binding"/>
    <property type="match status" value="1"/>
</dbReference>
<evidence type="ECO:0000256" key="4">
    <source>
        <dbReference type="ARBA" id="ARBA00048462"/>
    </source>
</evidence>
<keyword evidence="2 6" id="KW-0808">Transferase</keyword>
<protein>
    <recommendedName>
        <fullName evidence="1">[acyl-carrier-protein] S-malonyltransferase</fullName>
        <ecNumber evidence="1">2.3.1.39</ecNumber>
    </recommendedName>
</protein>
<dbReference type="RefSeq" id="WP_212692686.1">
    <property type="nucleotide sequence ID" value="NZ_CP058561.1"/>
</dbReference>
<dbReference type="SUPFAM" id="SSF55048">
    <property type="entry name" value="Probable ACP-binding domain of malonyl-CoA ACP transacylase"/>
    <property type="match status" value="1"/>
</dbReference>
<evidence type="ECO:0000256" key="3">
    <source>
        <dbReference type="ARBA" id="ARBA00023315"/>
    </source>
</evidence>
<dbReference type="InterPro" id="IPR014043">
    <property type="entry name" value="Acyl_transferase_dom"/>
</dbReference>
<feature type="domain" description="Malonyl-CoA:ACP transacylase (MAT)" evidence="5">
    <location>
        <begin position="5"/>
        <end position="322"/>
    </location>
</feature>
<comment type="catalytic activity">
    <reaction evidence="4">
        <text>holo-[ACP] + malonyl-CoA = malonyl-[ACP] + CoA</text>
        <dbReference type="Rhea" id="RHEA:41792"/>
        <dbReference type="Rhea" id="RHEA-COMP:9623"/>
        <dbReference type="Rhea" id="RHEA-COMP:9685"/>
        <dbReference type="ChEBI" id="CHEBI:57287"/>
        <dbReference type="ChEBI" id="CHEBI:57384"/>
        <dbReference type="ChEBI" id="CHEBI:64479"/>
        <dbReference type="ChEBI" id="CHEBI:78449"/>
        <dbReference type="EC" id="2.3.1.39"/>
    </reaction>
</comment>
<dbReference type="InterPro" id="IPR004410">
    <property type="entry name" value="Malonyl_CoA-ACP_transAc_FabD"/>
</dbReference>
<dbReference type="InterPro" id="IPR013785">
    <property type="entry name" value="Aldolase_TIM"/>
</dbReference>
<dbReference type="Pfam" id="PF21607">
    <property type="entry name" value="FabD_helical_ins"/>
    <property type="match status" value="1"/>
</dbReference>
<dbReference type="PANTHER" id="PTHR42681">
    <property type="entry name" value="MALONYL-COA-ACYL CARRIER PROTEIN TRANSACYLASE, MITOCHONDRIAL"/>
    <property type="match status" value="1"/>
</dbReference>
<dbReference type="InterPro" id="IPR014179">
    <property type="entry name" value="PfaD-like_TIM-barrel"/>
</dbReference>
<dbReference type="Pfam" id="PF03060">
    <property type="entry name" value="NMO"/>
    <property type="match status" value="1"/>
</dbReference>
<dbReference type="NCBIfam" id="TIGR00128">
    <property type="entry name" value="fabD"/>
    <property type="match status" value="1"/>
</dbReference>
<evidence type="ECO:0000259" key="5">
    <source>
        <dbReference type="SMART" id="SM00827"/>
    </source>
</evidence>
<evidence type="ECO:0000313" key="7">
    <source>
        <dbReference type="Proteomes" id="UP000677305"/>
    </source>
</evidence>
<dbReference type="GO" id="GO:0006633">
    <property type="term" value="P:fatty acid biosynthetic process"/>
    <property type="evidence" value="ECO:0007669"/>
    <property type="project" value="TreeGrafter"/>
</dbReference>
<keyword evidence="7" id="KW-1185">Reference proteome</keyword>
<dbReference type="EC" id="2.3.1.39" evidence="1"/>
<dbReference type="Gene3D" id="3.40.366.10">
    <property type="entry name" value="Malonyl-Coenzyme A Acyl Carrier Protein, domain 2"/>
    <property type="match status" value="1"/>
</dbReference>
<dbReference type="AlphaFoldDB" id="A0A8J8SB82"/>
<dbReference type="Gene3D" id="3.20.20.70">
    <property type="entry name" value="Aldolase class I"/>
    <property type="match status" value="1"/>
</dbReference>
<organism evidence="6 7">
    <name type="scientific">Vallitalea guaymasensis</name>
    <dbReference type="NCBI Taxonomy" id="1185412"/>
    <lineage>
        <taxon>Bacteria</taxon>
        <taxon>Bacillati</taxon>
        <taxon>Bacillota</taxon>
        <taxon>Clostridia</taxon>
        <taxon>Lachnospirales</taxon>
        <taxon>Vallitaleaceae</taxon>
        <taxon>Vallitalea</taxon>
    </lineage>
</organism>
<evidence type="ECO:0000313" key="6">
    <source>
        <dbReference type="EMBL" id="QUH28462.1"/>
    </source>
</evidence>
<dbReference type="SUPFAM" id="SSF51395">
    <property type="entry name" value="FMN-linked oxidoreductases"/>
    <property type="match status" value="1"/>
</dbReference>
<dbReference type="SMART" id="SM00827">
    <property type="entry name" value="PKS_AT"/>
    <property type="match status" value="1"/>
</dbReference>
<accession>A0A8J8SB82</accession>
<gene>
    <name evidence="6" type="primary">fabD</name>
    <name evidence="6" type="ORF">HYG85_05795</name>
</gene>
<dbReference type="Proteomes" id="UP000677305">
    <property type="component" value="Chromosome"/>
</dbReference>
<keyword evidence="3 6" id="KW-0012">Acyltransferase</keyword>
<reference evidence="6 7" key="1">
    <citation type="submission" date="2020-07" db="EMBL/GenBank/DDBJ databases">
        <title>Vallitalea guaymasensis genome.</title>
        <authorList>
            <person name="Postec A."/>
        </authorList>
    </citation>
    <scope>NUCLEOTIDE SEQUENCE [LARGE SCALE GENOMIC DNA]</scope>
    <source>
        <strain evidence="6 7">Ra1766G1</strain>
    </source>
</reference>
<dbReference type="NCBIfam" id="TIGR02814">
    <property type="entry name" value="pfaD_fam"/>
    <property type="match status" value="1"/>
</dbReference>
<dbReference type="InterPro" id="IPR016035">
    <property type="entry name" value="Acyl_Trfase/lysoPLipase"/>
</dbReference>
<dbReference type="Pfam" id="PF00698">
    <property type="entry name" value="Acyl_transf_1"/>
    <property type="match status" value="1"/>
</dbReference>
<dbReference type="EMBL" id="CP058561">
    <property type="protein sequence ID" value="QUH28462.1"/>
    <property type="molecule type" value="Genomic_DNA"/>
</dbReference>
<dbReference type="InterPro" id="IPR016036">
    <property type="entry name" value="Malonyl_transacylase_ACP-bd"/>
</dbReference>
<dbReference type="PANTHER" id="PTHR42681:SF1">
    <property type="entry name" value="MALONYL-COA-ACYL CARRIER PROTEIN TRANSACYLASE, MITOCHONDRIAL"/>
    <property type="match status" value="1"/>
</dbReference>
<dbReference type="SUPFAM" id="SSF52151">
    <property type="entry name" value="FabD/lysophospholipase-like"/>
    <property type="match status" value="1"/>
</dbReference>
<dbReference type="InterPro" id="IPR001227">
    <property type="entry name" value="Ac_transferase_dom_sf"/>
</dbReference>
<name>A0A8J8SB82_9FIRM</name>
<sequence length="739" mass="82847">MLTYVFPGQGSQEIGMGSTLFDEFVELTMEADKILGYSIKELCLQDPYSQLGQTQYTQPALYVVNALSYLKTIKDTGRKPDYVAGHSLGEYNALFAAGVYDFATGLELVKERGRLMSQAQGGKMAAIIGLSEQEIINELKNNGLESINIANYNTPTQIVISGPEEEIDLAQPIFEKVPKLRLYAPLKVSGAFHSQYMSKAKEQFERHLNSVKLNPIKIPVISNVKARPYKQDEIKVTLASQIDSPVKWTESIRYLMGCGEMDFKEIGPGKVLQNMIRRIQREAEPLIIEEDLVTPYSLGSKEFKDNYSLKYAYIAGGMYRGIASKELVVKMGKAGMMGFLGTGGMKHNKIKQDITYIKRELSNGQAYGMNIVHNFNNAEQEERLIDLFLENDIKVIEAAAFLNVTPSLIRYKAKGIRKDNQGKLITNNKIIAKISRPEVAEGFMSPASDFIISKLLKEDKITLKEAEYLKNVPVADDICVESDSGGHTDGGNPCALIPAMIKLRDDMMKKYSYDNKIHVGAAGGIGTSEASAAAFMLGADFIVTGSINQCSVEADISDSAKDLLQQANVQDTAYVPAGDMFEIGAKVQVLRKGLFFPARANKLYSIYQQYNSIEEIDEKLKKQIQEKYFRMSFADVFKEVKNYYPPKEIKKAEENKKHKMALIFKWYFGHSTQMALKGCEDCKVDYQINCGPALGAFNQWIKGTEIENWRNRHVDEIGEKIMKETADYFNKRISKISSN</sequence>
<dbReference type="GO" id="GO:0005829">
    <property type="term" value="C:cytosol"/>
    <property type="evidence" value="ECO:0007669"/>
    <property type="project" value="TreeGrafter"/>
</dbReference>
<proteinExistence type="predicted"/>
<dbReference type="InterPro" id="IPR050858">
    <property type="entry name" value="Mal-CoA-ACP_Trans/PKS_FabD"/>
</dbReference>
<dbReference type="InterPro" id="IPR049489">
    <property type="entry name" value="FabD-like_helical_ins"/>
</dbReference>